<organism evidence="3 4">
    <name type="scientific">Leminorella richardii</name>
    <dbReference type="NCBI Taxonomy" id="158841"/>
    <lineage>
        <taxon>Bacteria</taxon>
        <taxon>Pseudomonadati</taxon>
        <taxon>Pseudomonadota</taxon>
        <taxon>Gammaproteobacteria</taxon>
        <taxon>Enterobacterales</taxon>
        <taxon>Budviciaceae</taxon>
        <taxon>Leminorella</taxon>
    </lineage>
</organism>
<evidence type="ECO:0008006" key="5">
    <source>
        <dbReference type="Google" id="ProtNLM"/>
    </source>
</evidence>
<dbReference type="AlphaFoldDB" id="A0A2X4XKH9"/>
<feature type="region of interest" description="Disordered" evidence="1">
    <location>
        <begin position="93"/>
        <end position="132"/>
    </location>
</feature>
<proteinExistence type="predicted"/>
<gene>
    <name evidence="3" type="ORF">NCTC12151_01617</name>
</gene>
<evidence type="ECO:0000313" key="3">
    <source>
        <dbReference type="EMBL" id="SQI40385.1"/>
    </source>
</evidence>
<sequence length="132" mass="14161">MFYKTFLFGALMLASGAAMAANSSYVEACADMQQQANSKITRSQAVKACQCIESRQDSDLEKIQAMDNPTQAQIRKVMEDTARYCIKKAGIANSGKTSSKKPSSSSDESESESKPTIRPGGTVGGIPIRGIR</sequence>
<evidence type="ECO:0000256" key="2">
    <source>
        <dbReference type="SAM" id="SignalP"/>
    </source>
</evidence>
<dbReference type="RefSeq" id="WP_111740168.1">
    <property type="nucleotide sequence ID" value="NZ_LR698987.1"/>
</dbReference>
<dbReference type="KEGG" id="lri:NCTC12151_01617"/>
<keyword evidence="4" id="KW-1185">Reference proteome</keyword>
<keyword evidence="2" id="KW-0732">Signal</keyword>
<feature type="signal peptide" evidence="2">
    <location>
        <begin position="1"/>
        <end position="20"/>
    </location>
</feature>
<evidence type="ECO:0000256" key="1">
    <source>
        <dbReference type="SAM" id="MobiDB-lite"/>
    </source>
</evidence>
<feature type="chain" id="PRO_5016008633" description="Secreted protein" evidence="2">
    <location>
        <begin position="21"/>
        <end position="132"/>
    </location>
</feature>
<dbReference type="EMBL" id="LS483470">
    <property type="protein sequence ID" value="SQI40385.1"/>
    <property type="molecule type" value="Genomic_DNA"/>
</dbReference>
<dbReference type="OrthoDB" id="6638477at2"/>
<protein>
    <recommendedName>
        <fullName evidence="5">Secreted protein</fullName>
    </recommendedName>
</protein>
<reference evidence="3 4" key="1">
    <citation type="submission" date="2018-06" db="EMBL/GenBank/DDBJ databases">
        <authorList>
            <consortium name="Pathogen Informatics"/>
            <person name="Doyle S."/>
        </authorList>
    </citation>
    <scope>NUCLEOTIDE SEQUENCE [LARGE SCALE GENOMIC DNA]</scope>
    <source>
        <strain evidence="3 4">NCTC12151</strain>
    </source>
</reference>
<accession>A0A2X4XKH9</accession>
<feature type="compositionally biased region" description="Low complexity" evidence="1">
    <location>
        <begin position="94"/>
        <end position="106"/>
    </location>
</feature>
<dbReference type="Proteomes" id="UP000249005">
    <property type="component" value="Chromosome 1"/>
</dbReference>
<evidence type="ECO:0000313" key="4">
    <source>
        <dbReference type="Proteomes" id="UP000249005"/>
    </source>
</evidence>
<name>A0A2X4XKH9_9GAMM</name>